<feature type="domain" description="BTB" evidence="1">
    <location>
        <begin position="22"/>
        <end position="91"/>
    </location>
</feature>
<dbReference type="Proteomes" id="UP000077002">
    <property type="component" value="Unassembled WGS sequence"/>
</dbReference>
<evidence type="ECO:0000313" key="3">
    <source>
        <dbReference type="Proteomes" id="UP000077002"/>
    </source>
</evidence>
<dbReference type="InterPro" id="IPR000210">
    <property type="entry name" value="BTB/POZ_dom"/>
</dbReference>
<name>A0A177F8E8_9EURO</name>
<dbReference type="Pfam" id="PF00651">
    <property type="entry name" value="BTB"/>
    <property type="match status" value="1"/>
</dbReference>
<dbReference type="RefSeq" id="XP_022511913.1">
    <property type="nucleotide sequence ID" value="XM_022655801.1"/>
</dbReference>
<sequence length="353" mass="40113">MNAQPFREEDHNQNDCNRFNKNVFTYYVGPSKKPFVVHADIVSSHSRVFRQLVEGPFKEGDERYAELPEVDPGTFEHFLAYAYLSSNDTPGNETSTHIPSTKRTSTSRLVELLLAKEHKKFRCKSCSTTSELKFSLTFPQCGECNQHELQSLQWEAHCIVSGCSNNGKYVQGLFCAVCLRDLKVFSAWTTQLAEGGAEKLQLSLPEHLDELQDFHFNIPTRVKDILEVMQNIIPFPRPATANLLDTARLAVFADVYEVRALLQSALMTMYRKLTQETLDEESITTICEVTEYVYNSTPNRPTSAKSPHVLRRILSQFLATHRDRFICWGTFMLLLSQEGELAGDILLALSVVM</sequence>
<dbReference type="PANTHER" id="PTHR47843:SF2">
    <property type="entry name" value="BTB DOMAIN-CONTAINING PROTEIN"/>
    <property type="match status" value="1"/>
</dbReference>
<dbReference type="EMBL" id="LVKK01000038">
    <property type="protein sequence ID" value="OAG39961.1"/>
    <property type="molecule type" value="Genomic_DNA"/>
</dbReference>
<dbReference type="AlphaFoldDB" id="A0A177F8E8"/>
<keyword evidence="3" id="KW-1185">Reference proteome</keyword>
<evidence type="ECO:0000259" key="1">
    <source>
        <dbReference type="PROSITE" id="PS50097"/>
    </source>
</evidence>
<protein>
    <recommendedName>
        <fullName evidence="1">BTB domain-containing protein</fullName>
    </recommendedName>
</protein>
<organism evidence="2 3">
    <name type="scientific">Fonsecaea monophora</name>
    <dbReference type="NCBI Taxonomy" id="254056"/>
    <lineage>
        <taxon>Eukaryota</taxon>
        <taxon>Fungi</taxon>
        <taxon>Dikarya</taxon>
        <taxon>Ascomycota</taxon>
        <taxon>Pezizomycotina</taxon>
        <taxon>Eurotiomycetes</taxon>
        <taxon>Chaetothyriomycetidae</taxon>
        <taxon>Chaetothyriales</taxon>
        <taxon>Herpotrichiellaceae</taxon>
        <taxon>Fonsecaea</taxon>
    </lineage>
</organism>
<gene>
    <name evidence="2" type="ORF">AYO21_05834</name>
</gene>
<proteinExistence type="predicted"/>
<dbReference type="InterPro" id="IPR011333">
    <property type="entry name" value="SKP1/BTB/POZ_sf"/>
</dbReference>
<dbReference type="SUPFAM" id="SSF54695">
    <property type="entry name" value="POZ domain"/>
    <property type="match status" value="1"/>
</dbReference>
<evidence type="ECO:0000313" key="2">
    <source>
        <dbReference type="EMBL" id="OAG39961.1"/>
    </source>
</evidence>
<dbReference type="GeneID" id="34600998"/>
<dbReference type="CDD" id="cd18186">
    <property type="entry name" value="BTB_POZ_ZBTB_KLHL-like"/>
    <property type="match status" value="1"/>
</dbReference>
<reference evidence="2 3" key="1">
    <citation type="submission" date="2016-03" db="EMBL/GenBank/DDBJ databases">
        <title>Draft genome sequence of the Fonsecaea monophora CBS 269.37.</title>
        <authorList>
            <person name="Bombassaro A."/>
            <person name="Vinicius W.A."/>
            <person name="De Hoog S."/>
            <person name="Sun J."/>
            <person name="Souza E.M."/>
            <person name="Raittz R.T."/>
            <person name="Costa F."/>
            <person name="Leao A.C."/>
            <person name="Tadra-Sfeir M.Z."/>
            <person name="Baura V."/>
            <person name="Balsanelli E."/>
            <person name="Pedrosa F.O."/>
            <person name="Moreno L.F."/>
            <person name="Steffens M.B."/>
            <person name="Xi L."/>
            <person name="Bocca A.L."/>
            <person name="Felipe M.S."/>
            <person name="Teixeira M."/>
            <person name="Telles Filho F.Q."/>
            <person name="Azevedo C.M."/>
            <person name="Gomes R."/>
            <person name="Vicente V.A."/>
        </authorList>
    </citation>
    <scope>NUCLEOTIDE SEQUENCE [LARGE SCALE GENOMIC DNA]</scope>
    <source>
        <strain evidence="2 3">CBS 269.37</strain>
    </source>
</reference>
<dbReference type="OrthoDB" id="9997739at2759"/>
<dbReference type="PANTHER" id="PTHR47843">
    <property type="entry name" value="BTB DOMAIN-CONTAINING PROTEIN-RELATED"/>
    <property type="match status" value="1"/>
</dbReference>
<comment type="caution">
    <text evidence="2">The sequence shown here is derived from an EMBL/GenBank/DDBJ whole genome shotgun (WGS) entry which is preliminary data.</text>
</comment>
<dbReference type="Gene3D" id="3.30.710.10">
    <property type="entry name" value="Potassium Channel Kv1.1, Chain A"/>
    <property type="match status" value="1"/>
</dbReference>
<accession>A0A177F8E8</accession>
<dbReference type="PROSITE" id="PS50097">
    <property type="entry name" value="BTB"/>
    <property type="match status" value="1"/>
</dbReference>